<protein>
    <recommendedName>
        <fullName evidence="7">JmjC domain-containing protein</fullName>
    </recommendedName>
</protein>
<dbReference type="PROSITE" id="PS51184">
    <property type="entry name" value="JMJC"/>
    <property type="match status" value="1"/>
</dbReference>
<dbReference type="Pfam" id="PF07946">
    <property type="entry name" value="CCDC47"/>
    <property type="match status" value="1"/>
</dbReference>
<dbReference type="PANTHER" id="PTHR12883">
    <property type="entry name" value="ADIPOCYTE-SPECIFIC PROTEIN 4-RELATED"/>
    <property type="match status" value="1"/>
</dbReference>
<evidence type="ECO:0000256" key="4">
    <source>
        <dbReference type="ARBA" id="ARBA00022989"/>
    </source>
</evidence>
<feature type="domain" description="JmjC" evidence="7">
    <location>
        <begin position="118"/>
        <end position="391"/>
    </location>
</feature>
<organism evidence="8 9">
    <name type="scientific">Symbiochloris irregularis</name>
    <dbReference type="NCBI Taxonomy" id="706552"/>
    <lineage>
        <taxon>Eukaryota</taxon>
        <taxon>Viridiplantae</taxon>
        <taxon>Chlorophyta</taxon>
        <taxon>core chlorophytes</taxon>
        <taxon>Trebouxiophyceae</taxon>
        <taxon>Trebouxiales</taxon>
        <taxon>Trebouxiaceae</taxon>
        <taxon>Symbiochloris</taxon>
    </lineage>
</organism>
<dbReference type="InterPro" id="IPR012879">
    <property type="entry name" value="CCDC47"/>
</dbReference>
<dbReference type="PANTHER" id="PTHR12883:SF0">
    <property type="entry name" value="PAT COMPLEX SUBUNIT CCDC47"/>
    <property type="match status" value="1"/>
</dbReference>
<proteinExistence type="inferred from homology"/>
<feature type="compositionally biased region" description="Basic and acidic residues" evidence="6">
    <location>
        <begin position="766"/>
        <end position="813"/>
    </location>
</feature>
<evidence type="ECO:0000256" key="5">
    <source>
        <dbReference type="ARBA" id="ARBA00023136"/>
    </source>
</evidence>
<evidence type="ECO:0000256" key="6">
    <source>
        <dbReference type="SAM" id="MobiDB-lite"/>
    </source>
</evidence>
<dbReference type="AlphaFoldDB" id="A0AAW1PP85"/>
<evidence type="ECO:0000256" key="1">
    <source>
        <dbReference type="ARBA" id="ARBA00004167"/>
    </source>
</evidence>
<feature type="compositionally biased region" description="Basic residues" evidence="6">
    <location>
        <begin position="814"/>
        <end position="832"/>
    </location>
</feature>
<dbReference type="EMBL" id="JALJOQ010000011">
    <property type="protein sequence ID" value="KAK9811206.1"/>
    <property type="molecule type" value="Genomic_DNA"/>
</dbReference>
<comment type="caution">
    <text evidence="8">The sequence shown here is derived from an EMBL/GenBank/DDBJ whole genome shotgun (WGS) entry which is preliminary data.</text>
</comment>
<dbReference type="SUPFAM" id="SSF51197">
    <property type="entry name" value="Clavaminate synthase-like"/>
    <property type="match status" value="1"/>
</dbReference>
<feature type="region of interest" description="Disordered" evidence="6">
    <location>
        <begin position="764"/>
        <end position="832"/>
    </location>
</feature>
<keyword evidence="3" id="KW-0812">Transmembrane</keyword>
<evidence type="ECO:0000259" key="7">
    <source>
        <dbReference type="PROSITE" id="PS51184"/>
    </source>
</evidence>
<keyword evidence="4" id="KW-1133">Transmembrane helix</keyword>
<evidence type="ECO:0000313" key="9">
    <source>
        <dbReference type="Proteomes" id="UP001465755"/>
    </source>
</evidence>
<accession>A0AAW1PP85</accession>
<dbReference type="InterPro" id="IPR041667">
    <property type="entry name" value="Cupin_8"/>
</dbReference>
<reference evidence="8 9" key="1">
    <citation type="journal article" date="2024" name="Nat. Commun.">
        <title>Phylogenomics reveals the evolutionary origins of lichenization in chlorophyte algae.</title>
        <authorList>
            <person name="Puginier C."/>
            <person name="Libourel C."/>
            <person name="Otte J."/>
            <person name="Skaloud P."/>
            <person name="Haon M."/>
            <person name="Grisel S."/>
            <person name="Petersen M."/>
            <person name="Berrin J.G."/>
            <person name="Delaux P.M."/>
            <person name="Dal Grande F."/>
            <person name="Keller J."/>
        </authorList>
    </citation>
    <scope>NUCLEOTIDE SEQUENCE [LARGE SCALE GENOMIC DNA]</scope>
    <source>
        <strain evidence="8 9">SAG 2036</strain>
    </source>
</reference>
<comment type="subcellular location">
    <subcellularLocation>
        <location evidence="1">Membrane</location>
        <topology evidence="1">Single-pass membrane protein</topology>
    </subcellularLocation>
</comment>
<feature type="compositionally biased region" description="Low complexity" evidence="6">
    <location>
        <begin position="294"/>
        <end position="305"/>
    </location>
</feature>
<evidence type="ECO:0000313" key="8">
    <source>
        <dbReference type="EMBL" id="KAK9811206.1"/>
    </source>
</evidence>
<dbReference type="Proteomes" id="UP001465755">
    <property type="component" value="Unassembled WGS sequence"/>
</dbReference>
<dbReference type="Gene3D" id="2.60.120.10">
    <property type="entry name" value="Jelly Rolls"/>
    <property type="match status" value="2"/>
</dbReference>
<keyword evidence="5" id="KW-0472">Membrane</keyword>
<evidence type="ECO:0000256" key="2">
    <source>
        <dbReference type="ARBA" id="ARBA00006801"/>
    </source>
</evidence>
<evidence type="ECO:0000256" key="3">
    <source>
        <dbReference type="ARBA" id="ARBA00022692"/>
    </source>
</evidence>
<dbReference type="InterPro" id="IPR014710">
    <property type="entry name" value="RmlC-like_jellyroll"/>
</dbReference>
<dbReference type="Pfam" id="PF13621">
    <property type="entry name" value="Cupin_8"/>
    <property type="match status" value="1"/>
</dbReference>
<comment type="similarity">
    <text evidence="2">Belongs to the JARID1 histone demethylase family.</text>
</comment>
<feature type="compositionally biased region" description="Low complexity" evidence="6">
    <location>
        <begin position="454"/>
        <end position="472"/>
    </location>
</feature>
<dbReference type="InterPro" id="IPR003347">
    <property type="entry name" value="JmjC_dom"/>
</dbReference>
<name>A0AAW1PP85_9CHLO</name>
<gene>
    <name evidence="8" type="ORF">WJX73_010422</name>
</gene>
<dbReference type="GO" id="GO:0005509">
    <property type="term" value="F:calcium ion binding"/>
    <property type="evidence" value="ECO:0007669"/>
    <property type="project" value="InterPro"/>
</dbReference>
<dbReference type="GO" id="GO:0005783">
    <property type="term" value="C:endoplasmic reticulum"/>
    <property type="evidence" value="ECO:0007669"/>
    <property type="project" value="InterPro"/>
</dbReference>
<dbReference type="GO" id="GO:0032469">
    <property type="term" value="P:endoplasmic reticulum calcium ion homeostasis"/>
    <property type="evidence" value="ECO:0007669"/>
    <property type="project" value="InterPro"/>
</dbReference>
<dbReference type="GO" id="GO:0016020">
    <property type="term" value="C:membrane"/>
    <property type="evidence" value="ECO:0007669"/>
    <property type="project" value="UniProtKB-SubCell"/>
</dbReference>
<feature type="region of interest" description="Disordered" evidence="6">
    <location>
        <begin position="454"/>
        <end position="486"/>
    </location>
</feature>
<feature type="region of interest" description="Disordered" evidence="6">
    <location>
        <begin position="279"/>
        <end position="305"/>
    </location>
</feature>
<sequence length="832" mass="92811">MAVEAASVESVHGQDALSFWRNFVVRRQPAQITSLPSDAGWKVSPERWTEEYLTKAAGEANVFVEQRDPKGSFGLGRKVEMTFGDFLKQTAAGNHTHYLSTQAVGVDQSDGHPELFAPPMSLLHDDFPLQPCIMGNLIPQQINMWMGHSPSGSSSGLHHDFHDNLYVLIRGRKHFELYSPDLAERMYTAGVIRKVHCNGRIVYEGQGDILASGCEAAEAARWHAEERLAAAEGDAAAGIAGADDRLEAAEQALDALMHASLADDRACDVQQEDDYIVSDDDTDDIQGKGHAEDASPAASAAALKSSPPNFSSIEVVKTDAQLRRTHPLFPGRCHAVTCSLEAGQMLYLPAGWFHCVTSHSLPGTRSHLAVNYWFHPPDNLDPGPQGFSRPYTQQCYWPALWARRLRPPIRAQCCSMDKFRAVLLLTLLTATCLAAPDSGLDDYWEDDSAEISATAPAGTQQSQSQSAADTTAKPAEPAPSRYQASRPSRSLLLQALDNTHPLREGVALILVLLFVINIFTGRQANYKLALAWAKAFCEEDGILDRNFAQLGFSGDNGELKSVLVRESASSFKMYATGRRFCHSLTATLELRKRHDLLSYAVSLFSPSDDELNVEVEMNESSMPPLVLAVAPPKTIRSMLKDEDNKELEELTKKIEVGRDRIPSWPSDKLSVLAEHSSTLYDLLSHDLIDQVFGKAAFETQGRYFQSLFFTSERSKGHKLLLKFSLTLPPEAQMEELSRWMSAVMVFIDAVGTYKLSSEQTKRAQKARQDLQNKVWKDTERDRQQTMEDRKEAKRKEEQEKLRKMDPEARARLQERKHRIEQKRANRGKIVKM</sequence>
<keyword evidence="9" id="KW-1185">Reference proteome</keyword>